<feature type="compositionally biased region" description="Basic and acidic residues" evidence="1">
    <location>
        <begin position="376"/>
        <end position="385"/>
    </location>
</feature>
<dbReference type="OrthoDB" id="5243562at2759"/>
<keyword evidence="3" id="KW-1185">Reference proteome</keyword>
<gene>
    <name evidence="2" type="ORF">SPI_01101</name>
</gene>
<evidence type="ECO:0000313" key="3">
    <source>
        <dbReference type="Proteomes" id="UP000076874"/>
    </source>
</evidence>
<dbReference type="Proteomes" id="UP000076874">
    <property type="component" value="Unassembled WGS sequence"/>
</dbReference>
<sequence length="530" mass="57046">MPSTIDENPILHGLLDSLTSINERLSLIENALSVPPGVSSAVREGGTDHSTGNESSINQNLVSASAQPRDTPSLSTTASIAASSAPPPLFFFGATRGAAAANPAGTLPPPGLQTFFSSSPSSSSSFSSASSSTAYTLKQDVALVPAFASFRPASVPEAETTRPPPKQPPLTRLPNKRIKRGTGDERRRRGTNEIRLPDEGADVKGHTTTSGRVDQQKTDGLSPSKTVGISGSADDDDDNSNKNTSADTAVAAETAAAAAADTVAVAPLLPELQPATGSHSCLEALPEGFVVTGRAALQDELDSWTIPRGYSMRINGTRSHGRRQKIRMVCFRGGRSRLRPKEEEAKRGLDRAGERGRGHDHVRGQRGDDDDEHDNDADRAPAREERHRRRKATTDRVSKKCECPFRFELVEVGPGADRYAVHYTNDDHRQHNHAAADLMLDPRARKLPRALKAEVDQWLRGAAAAKGGADKDDEAANGGGWTIAKIQAELQRRGYGHVLDFDLRNRKRALLHKERTEQPNKRGPETTPPP</sequence>
<protein>
    <submittedName>
        <fullName evidence="2">Uncharacterized protein</fullName>
    </submittedName>
</protein>
<feature type="compositionally biased region" description="Basic and acidic residues" evidence="1">
    <location>
        <begin position="339"/>
        <end position="367"/>
    </location>
</feature>
<dbReference type="STRING" id="1081102.A0A167YNU4"/>
<feature type="compositionally biased region" description="Basic and acidic residues" evidence="1">
    <location>
        <begin position="511"/>
        <end position="524"/>
    </location>
</feature>
<feature type="region of interest" description="Disordered" evidence="1">
    <location>
        <begin position="509"/>
        <end position="530"/>
    </location>
</feature>
<feature type="region of interest" description="Disordered" evidence="1">
    <location>
        <begin position="154"/>
        <end position="244"/>
    </location>
</feature>
<feature type="compositionally biased region" description="Polar residues" evidence="1">
    <location>
        <begin position="206"/>
        <end position="229"/>
    </location>
</feature>
<reference evidence="2 3" key="1">
    <citation type="journal article" date="2016" name="Genome Biol. Evol.">
        <title>Divergent and convergent evolution of fungal pathogenicity.</title>
        <authorList>
            <person name="Shang Y."/>
            <person name="Xiao G."/>
            <person name="Zheng P."/>
            <person name="Cen K."/>
            <person name="Zhan S."/>
            <person name="Wang C."/>
        </authorList>
    </citation>
    <scope>NUCLEOTIDE SEQUENCE [LARGE SCALE GENOMIC DNA]</scope>
    <source>
        <strain evidence="2 3">RCEF 264</strain>
    </source>
</reference>
<feature type="compositionally biased region" description="Basic and acidic residues" evidence="1">
    <location>
        <begin position="181"/>
        <end position="205"/>
    </location>
</feature>
<proteinExistence type="predicted"/>
<dbReference type="EMBL" id="AZHD01000002">
    <property type="protein sequence ID" value="OAA66525.1"/>
    <property type="molecule type" value="Genomic_DNA"/>
</dbReference>
<accession>A0A167YNU4</accession>
<comment type="caution">
    <text evidence="2">The sequence shown here is derived from an EMBL/GenBank/DDBJ whole genome shotgun (WGS) entry which is preliminary data.</text>
</comment>
<evidence type="ECO:0000313" key="2">
    <source>
        <dbReference type="EMBL" id="OAA66525.1"/>
    </source>
</evidence>
<dbReference type="AlphaFoldDB" id="A0A167YNU4"/>
<evidence type="ECO:0000256" key="1">
    <source>
        <dbReference type="SAM" id="MobiDB-lite"/>
    </source>
</evidence>
<feature type="region of interest" description="Disordered" evidence="1">
    <location>
        <begin position="36"/>
        <end position="56"/>
    </location>
</feature>
<feature type="region of interest" description="Disordered" evidence="1">
    <location>
        <begin position="329"/>
        <end position="395"/>
    </location>
</feature>
<organism evidence="2 3">
    <name type="scientific">Niveomyces insectorum RCEF 264</name>
    <dbReference type="NCBI Taxonomy" id="1081102"/>
    <lineage>
        <taxon>Eukaryota</taxon>
        <taxon>Fungi</taxon>
        <taxon>Dikarya</taxon>
        <taxon>Ascomycota</taxon>
        <taxon>Pezizomycotina</taxon>
        <taxon>Sordariomycetes</taxon>
        <taxon>Hypocreomycetidae</taxon>
        <taxon>Hypocreales</taxon>
        <taxon>Cordycipitaceae</taxon>
        <taxon>Niveomyces</taxon>
    </lineage>
</organism>
<name>A0A167YNU4_9HYPO</name>